<keyword evidence="3 6" id="KW-0812">Transmembrane</keyword>
<dbReference type="EMBL" id="AWGA01000066">
    <property type="protein sequence ID" value="TEA26764.1"/>
    <property type="molecule type" value="Genomic_DNA"/>
</dbReference>
<dbReference type="CDD" id="cd16015">
    <property type="entry name" value="LTA_synthase"/>
    <property type="match status" value="1"/>
</dbReference>
<evidence type="ECO:0000256" key="5">
    <source>
        <dbReference type="ARBA" id="ARBA00023136"/>
    </source>
</evidence>
<keyword evidence="5 6" id="KW-0472">Membrane</keyword>
<feature type="transmembrane region" description="Helical" evidence="6">
    <location>
        <begin position="34"/>
        <end position="53"/>
    </location>
</feature>
<dbReference type="InterPro" id="IPR000917">
    <property type="entry name" value="Sulfatase_N"/>
</dbReference>
<evidence type="ECO:0000256" key="2">
    <source>
        <dbReference type="ARBA" id="ARBA00022475"/>
    </source>
</evidence>
<evidence type="ECO:0000313" key="9">
    <source>
        <dbReference type="Proteomes" id="UP000506160"/>
    </source>
</evidence>
<evidence type="ECO:0000259" key="7">
    <source>
        <dbReference type="Pfam" id="PF00884"/>
    </source>
</evidence>
<dbReference type="AlphaFoldDB" id="A0AB94IBI2"/>
<evidence type="ECO:0000256" key="6">
    <source>
        <dbReference type="SAM" id="Phobius"/>
    </source>
</evidence>
<dbReference type="GO" id="GO:0005886">
    <property type="term" value="C:plasma membrane"/>
    <property type="evidence" value="ECO:0007669"/>
    <property type="project" value="UniProtKB-SubCell"/>
</dbReference>
<dbReference type="Proteomes" id="UP000506160">
    <property type="component" value="Unassembled WGS sequence"/>
</dbReference>
<protein>
    <recommendedName>
        <fullName evidence="7">Sulfatase N-terminal domain-containing protein</fullName>
    </recommendedName>
</protein>
<dbReference type="InterPro" id="IPR017850">
    <property type="entry name" value="Alkaline_phosphatase_core_sf"/>
</dbReference>
<reference evidence="8 9" key="1">
    <citation type="journal article" date="2014" name="Appl. Environ. Microbiol.">
        <title>Genomic features of a bumble bee symbiont reflect its host environment.</title>
        <authorList>
            <person name="Martinson V.G."/>
            <person name="Magoc T."/>
            <person name="Koch H."/>
            <person name="Salzberg S.L."/>
            <person name="Moran N.A."/>
        </authorList>
    </citation>
    <scope>NUCLEOTIDE SEQUENCE [LARGE SCALE GENOMIC DNA]</scope>
    <source>
        <strain evidence="8 9">Bimp</strain>
    </source>
</reference>
<gene>
    <name evidence="8" type="ORF">O970_07350</name>
</gene>
<dbReference type="PANTHER" id="PTHR47371">
    <property type="entry name" value="LIPOTEICHOIC ACID SYNTHASE"/>
    <property type="match status" value="1"/>
</dbReference>
<feature type="transmembrane region" description="Helical" evidence="6">
    <location>
        <begin position="73"/>
        <end position="97"/>
    </location>
</feature>
<evidence type="ECO:0000256" key="4">
    <source>
        <dbReference type="ARBA" id="ARBA00022989"/>
    </source>
</evidence>
<sequence length="488" mass="55046">MFFLSIPITVLLILSVVISTPMLASLFKKHQYQLIVIVLLSLFIVTELISIYFSGGFIDYQFFVNLNFRDIFAGLFIFKLQAALAIFSFILFVFVLAFMSKWVKKHIVIWLRMTVLLCTIIMISQSGGPLSKIHEIYQITIASQQPFEQALTQLGMVDYVKKSQLVANKGKNIIVISLESFERGFMDMPSITPNLIRLSQQYTYFPSLPMGIGSSWTTASMYTYMTGIPFLIGELTTMPMKETKALQLVSLGDVLSRAGYQTKYIMGSPNFAGMGHIISLFGIPVISEATYPNQYPSAPFGLYDRDIFDVAKRQINELTQTKQPFALFISTVSTHAPNGFEDKRMQQYISPQSNNMDFVAASLDYNLGQFIDYLESNHLLDDTVFYIFPDHLMMGIGTQTIAKLSLQKRSLYLISNADTNALNHKQSDTLYQIDLPRIILNGAQIESNAKFLTDYLTGDQDKLAFIKLHKEKIAQLNKAAEISGSVNN</sequence>
<evidence type="ECO:0000256" key="3">
    <source>
        <dbReference type="ARBA" id="ARBA00022692"/>
    </source>
</evidence>
<comment type="caution">
    <text evidence="8">The sequence shown here is derived from an EMBL/GenBank/DDBJ whole genome shotgun (WGS) entry which is preliminary data.</text>
</comment>
<feature type="transmembrane region" description="Helical" evidence="6">
    <location>
        <begin position="109"/>
        <end position="128"/>
    </location>
</feature>
<comment type="subcellular location">
    <subcellularLocation>
        <location evidence="1">Cell membrane</location>
        <topology evidence="1">Multi-pass membrane protein</topology>
    </subcellularLocation>
</comment>
<keyword evidence="4 6" id="KW-1133">Transmembrane helix</keyword>
<keyword evidence="9" id="KW-1185">Reference proteome</keyword>
<feature type="domain" description="Sulfatase N-terminal" evidence="7">
    <location>
        <begin position="171"/>
        <end position="395"/>
    </location>
</feature>
<dbReference type="Pfam" id="PF00884">
    <property type="entry name" value="Sulfatase"/>
    <property type="match status" value="1"/>
</dbReference>
<dbReference type="InterPro" id="IPR050448">
    <property type="entry name" value="OpgB/LTA_synthase_biosynth"/>
</dbReference>
<accession>A0AB94IBI2</accession>
<proteinExistence type="predicted"/>
<keyword evidence="2" id="KW-1003">Cell membrane</keyword>
<dbReference type="PANTHER" id="PTHR47371:SF3">
    <property type="entry name" value="PHOSPHOGLYCEROL TRANSFERASE I"/>
    <property type="match status" value="1"/>
</dbReference>
<feature type="transmembrane region" description="Helical" evidence="6">
    <location>
        <begin position="6"/>
        <end position="27"/>
    </location>
</feature>
<organism evidence="8 9">
    <name type="scientific">Candidatus Schmidhempelia bombi str. Bimp</name>
    <dbReference type="NCBI Taxonomy" id="1387197"/>
    <lineage>
        <taxon>Bacteria</taxon>
        <taxon>Pseudomonadati</taxon>
        <taxon>Pseudomonadota</taxon>
        <taxon>Gammaproteobacteria</taxon>
        <taxon>Orbales</taxon>
        <taxon>Orbaceae</taxon>
        <taxon>Candidatus Schmidhempelia</taxon>
    </lineage>
</organism>
<name>A0AB94IBI2_9GAMM</name>
<evidence type="ECO:0000313" key="8">
    <source>
        <dbReference type="EMBL" id="TEA26764.1"/>
    </source>
</evidence>
<dbReference type="SUPFAM" id="SSF53649">
    <property type="entry name" value="Alkaline phosphatase-like"/>
    <property type="match status" value="1"/>
</dbReference>
<dbReference type="Gene3D" id="3.40.720.10">
    <property type="entry name" value="Alkaline Phosphatase, subunit A"/>
    <property type="match status" value="1"/>
</dbReference>
<evidence type="ECO:0000256" key="1">
    <source>
        <dbReference type="ARBA" id="ARBA00004651"/>
    </source>
</evidence>